<reference evidence="7 8" key="1">
    <citation type="submission" date="2020-09" db="EMBL/GenBank/DDBJ databases">
        <title>Novel species of Mucilaginibacter isolated from a glacier on the Tibetan Plateau.</title>
        <authorList>
            <person name="Liu Q."/>
            <person name="Xin Y.-H."/>
        </authorList>
    </citation>
    <scope>NUCLEOTIDE SEQUENCE [LARGE SCALE GENOMIC DNA]</scope>
    <source>
        <strain evidence="7 8">CGMCC 1.13878</strain>
    </source>
</reference>
<dbReference type="PANTHER" id="PTHR30250:SF11">
    <property type="entry name" value="O-ANTIGEN TRANSPORTER-RELATED"/>
    <property type="match status" value="1"/>
</dbReference>
<keyword evidence="3 6" id="KW-0812">Transmembrane</keyword>
<comment type="subcellular location">
    <subcellularLocation>
        <location evidence="1">Cell membrane</location>
        <topology evidence="1">Multi-pass membrane protein</topology>
    </subcellularLocation>
</comment>
<dbReference type="RefSeq" id="WP_191176044.1">
    <property type="nucleotide sequence ID" value="NZ_JACWMW010000002.1"/>
</dbReference>
<evidence type="ECO:0000256" key="1">
    <source>
        <dbReference type="ARBA" id="ARBA00004651"/>
    </source>
</evidence>
<feature type="transmembrane region" description="Helical" evidence="6">
    <location>
        <begin position="260"/>
        <end position="285"/>
    </location>
</feature>
<sequence>MFLSTSISRQFLGNFVTRFSGLLFGFILDYLFAHKLGANKYGAFSFCLAMVNVLSVFSVLGIPTSIIKHLSGFEKDKTSGSKYIFYSVKLVFFISVILGVLASILSYMFPHIINADKSIVIPYIPLFSVYLVAFSLNRIFQGVFDGLSHSSFSILNKEVLGRLIKLAIFLVIGFALNFSFLTMCLSFLIGEIITMFIFYFTLESKKGLKIADLIKEPLSKTEKNKYIIYSISIAASSIIALFLGEINKIILGLYLSYSDVAIYTICLNLSVIILVGLSIVNSIVMPKAAQYYKDNNVPALQSLYKFSSNVITMVVLPVFLGLLLYSSNILALYGKEYVKGSVILPILSSAVFINAITGANYPLIVMSKHYKFEFYNTIIAAALNFLLLFLLVRFIGLKGAAICYFVIQLSLNVIRCIFLYIKYKLVPYDVKYLYFFIIPLLAWPLYNGLNLLAIPVLIKLGLNLSVLSIASCIIYVKLVSGPIEKALLVKAPLVGALISKYI</sequence>
<gene>
    <name evidence="7" type="ORF">IDJ75_13170</name>
</gene>
<accession>A0ABR7X6Q0</accession>
<feature type="transmembrane region" description="Helical" evidence="6">
    <location>
        <begin position="83"/>
        <end position="108"/>
    </location>
</feature>
<feature type="transmembrane region" description="Helical" evidence="6">
    <location>
        <begin position="12"/>
        <end position="31"/>
    </location>
</feature>
<keyword evidence="2" id="KW-1003">Cell membrane</keyword>
<evidence type="ECO:0000256" key="3">
    <source>
        <dbReference type="ARBA" id="ARBA00022692"/>
    </source>
</evidence>
<dbReference type="Pfam" id="PF01943">
    <property type="entry name" value="Polysacc_synt"/>
    <property type="match status" value="1"/>
</dbReference>
<feature type="transmembrane region" description="Helical" evidence="6">
    <location>
        <begin position="433"/>
        <end position="454"/>
    </location>
</feature>
<evidence type="ECO:0000313" key="7">
    <source>
        <dbReference type="EMBL" id="MBD1386230.1"/>
    </source>
</evidence>
<feature type="transmembrane region" description="Helical" evidence="6">
    <location>
        <begin position="401"/>
        <end position="421"/>
    </location>
</feature>
<feature type="transmembrane region" description="Helical" evidence="6">
    <location>
        <begin position="306"/>
        <end position="330"/>
    </location>
</feature>
<feature type="transmembrane region" description="Helical" evidence="6">
    <location>
        <begin position="120"/>
        <end position="140"/>
    </location>
</feature>
<evidence type="ECO:0000313" key="8">
    <source>
        <dbReference type="Proteomes" id="UP000618754"/>
    </source>
</evidence>
<keyword evidence="8" id="KW-1185">Reference proteome</keyword>
<evidence type="ECO:0000256" key="6">
    <source>
        <dbReference type="SAM" id="Phobius"/>
    </source>
</evidence>
<keyword evidence="4 6" id="KW-1133">Transmembrane helix</keyword>
<dbReference type="EMBL" id="JACWMW010000002">
    <property type="protein sequence ID" value="MBD1386230.1"/>
    <property type="molecule type" value="Genomic_DNA"/>
</dbReference>
<feature type="transmembrane region" description="Helical" evidence="6">
    <location>
        <begin position="374"/>
        <end position="395"/>
    </location>
</feature>
<keyword evidence="5 6" id="KW-0472">Membrane</keyword>
<evidence type="ECO:0000256" key="2">
    <source>
        <dbReference type="ARBA" id="ARBA00022475"/>
    </source>
</evidence>
<comment type="caution">
    <text evidence="7">The sequence shown here is derived from an EMBL/GenBank/DDBJ whole genome shotgun (WGS) entry which is preliminary data.</text>
</comment>
<dbReference type="PANTHER" id="PTHR30250">
    <property type="entry name" value="PST FAMILY PREDICTED COLANIC ACID TRANSPORTER"/>
    <property type="match status" value="1"/>
</dbReference>
<protein>
    <submittedName>
        <fullName evidence="7">Oligosaccharide flippase family protein</fullName>
    </submittedName>
</protein>
<evidence type="ECO:0000256" key="4">
    <source>
        <dbReference type="ARBA" id="ARBA00022989"/>
    </source>
</evidence>
<dbReference type="InterPro" id="IPR002797">
    <property type="entry name" value="Polysacc_synth"/>
</dbReference>
<name>A0ABR7X6Q0_9SPHI</name>
<feature type="transmembrane region" description="Helical" evidence="6">
    <location>
        <begin position="226"/>
        <end position="254"/>
    </location>
</feature>
<organism evidence="7 8">
    <name type="scientific">Mucilaginibacter rigui</name>
    <dbReference type="NCBI Taxonomy" id="534635"/>
    <lineage>
        <taxon>Bacteria</taxon>
        <taxon>Pseudomonadati</taxon>
        <taxon>Bacteroidota</taxon>
        <taxon>Sphingobacteriia</taxon>
        <taxon>Sphingobacteriales</taxon>
        <taxon>Sphingobacteriaceae</taxon>
        <taxon>Mucilaginibacter</taxon>
    </lineage>
</organism>
<feature type="transmembrane region" description="Helical" evidence="6">
    <location>
        <begin position="43"/>
        <end position="62"/>
    </location>
</feature>
<feature type="transmembrane region" description="Helical" evidence="6">
    <location>
        <begin position="342"/>
        <end position="362"/>
    </location>
</feature>
<feature type="transmembrane region" description="Helical" evidence="6">
    <location>
        <begin position="160"/>
        <end position="179"/>
    </location>
</feature>
<dbReference type="InterPro" id="IPR050833">
    <property type="entry name" value="Poly_Biosynth_Transport"/>
</dbReference>
<dbReference type="Proteomes" id="UP000618754">
    <property type="component" value="Unassembled WGS sequence"/>
</dbReference>
<proteinExistence type="predicted"/>
<evidence type="ECO:0000256" key="5">
    <source>
        <dbReference type="ARBA" id="ARBA00023136"/>
    </source>
</evidence>